<evidence type="ECO:0000256" key="1">
    <source>
        <dbReference type="ARBA" id="ARBA00023015"/>
    </source>
</evidence>
<dbReference type="InterPro" id="IPR009061">
    <property type="entry name" value="DNA-bd_dom_put_sf"/>
</dbReference>
<evidence type="ECO:0000313" key="7">
    <source>
        <dbReference type="Proteomes" id="UP000321157"/>
    </source>
</evidence>
<feature type="domain" description="HTH merR-type" evidence="4">
    <location>
        <begin position="7"/>
        <end position="76"/>
    </location>
</feature>
<dbReference type="GO" id="GO:0046872">
    <property type="term" value="F:metal ion binding"/>
    <property type="evidence" value="ECO:0007669"/>
    <property type="project" value="InterPro"/>
</dbReference>
<dbReference type="InterPro" id="IPR036594">
    <property type="entry name" value="Meth_synthase_dom"/>
</dbReference>
<dbReference type="InterPro" id="IPR003759">
    <property type="entry name" value="Cbl-bd_cap"/>
</dbReference>
<dbReference type="PANTHER" id="PTHR30204">
    <property type="entry name" value="REDOX-CYCLING DRUG-SENSING TRANSCRIPTIONAL ACTIVATOR SOXR"/>
    <property type="match status" value="1"/>
</dbReference>
<dbReference type="GO" id="GO:0031419">
    <property type="term" value="F:cobalamin binding"/>
    <property type="evidence" value="ECO:0007669"/>
    <property type="project" value="InterPro"/>
</dbReference>
<dbReference type="SUPFAM" id="SSF46955">
    <property type="entry name" value="Putative DNA-binding domain"/>
    <property type="match status" value="1"/>
</dbReference>
<dbReference type="GO" id="GO:0003700">
    <property type="term" value="F:DNA-binding transcription factor activity"/>
    <property type="evidence" value="ECO:0007669"/>
    <property type="project" value="InterPro"/>
</dbReference>
<dbReference type="Proteomes" id="UP000321157">
    <property type="component" value="Unassembled WGS sequence"/>
</dbReference>
<accession>A0A511VG42</accession>
<dbReference type="Gene3D" id="1.10.1660.10">
    <property type="match status" value="1"/>
</dbReference>
<evidence type="ECO:0000259" key="4">
    <source>
        <dbReference type="PROSITE" id="PS50937"/>
    </source>
</evidence>
<dbReference type="GO" id="GO:0003677">
    <property type="term" value="F:DNA binding"/>
    <property type="evidence" value="ECO:0007669"/>
    <property type="project" value="UniProtKB-KW"/>
</dbReference>
<dbReference type="InterPro" id="IPR047057">
    <property type="entry name" value="MerR_fam"/>
</dbReference>
<comment type="caution">
    <text evidence="6">The sequence shown here is derived from an EMBL/GenBank/DDBJ whole genome shotgun (WGS) entry which is preliminary data.</text>
</comment>
<evidence type="ECO:0000256" key="3">
    <source>
        <dbReference type="ARBA" id="ARBA00023163"/>
    </source>
</evidence>
<dbReference type="Pfam" id="PF02607">
    <property type="entry name" value="B12-binding_2"/>
    <property type="match status" value="1"/>
</dbReference>
<dbReference type="Pfam" id="PF02310">
    <property type="entry name" value="B12-binding"/>
    <property type="match status" value="1"/>
</dbReference>
<gene>
    <name evidence="6" type="ORF">ADA01nite_39930</name>
</gene>
<organism evidence="6 7">
    <name type="scientific">Aneurinibacillus danicus</name>
    <dbReference type="NCBI Taxonomy" id="267746"/>
    <lineage>
        <taxon>Bacteria</taxon>
        <taxon>Bacillati</taxon>
        <taxon>Bacillota</taxon>
        <taxon>Bacilli</taxon>
        <taxon>Bacillales</taxon>
        <taxon>Paenibacillaceae</taxon>
        <taxon>Aneurinibacillus group</taxon>
        <taxon>Aneurinibacillus</taxon>
    </lineage>
</organism>
<dbReference type="Gene3D" id="1.10.1240.10">
    <property type="entry name" value="Methionine synthase domain"/>
    <property type="match status" value="1"/>
</dbReference>
<evidence type="ECO:0000256" key="2">
    <source>
        <dbReference type="ARBA" id="ARBA00023125"/>
    </source>
</evidence>
<reference evidence="6 7" key="1">
    <citation type="submission" date="2019-07" db="EMBL/GenBank/DDBJ databases">
        <title>Whole genome shotgun sequence of Aneurinibacillus danicus NBRC 102444.</title>
        <authorList>
            <person name="Hosoyama A."/>
            <person name="Uohara A."/>
            <person name="Ohji S."/>
            <person name="Ichikawa N."/>
        </authorList>
    </citation>
    <scope>NUCLEOTIDE SEQUENCE [LARGE SCALE GENOMIC DNA]</scope>
    <source>
        <strain evidence="6 7">NBRC 102444</strain>
    </source>
</reference>
<dbReference type="SUPFAM" id="SSF52242">
    <property type="entry name" value="Cobalamin (vitamin B12)-binding domain"/>
    <property type="match status" value="1"/>
</dbReference>
<dbReference type="PANTHER" id="PTHR30204:SF67">
    <property type="entry name" value="HTH-TYPE TRANSCRIPTIONAL REGULATOR MLRA-RELATED"/>
    <property type="match status" value="1"/>
</dbReference>
<keyword evidence="1" id="KW-0805">Transcription regulation</keyword>
<dbReference type="SMART" id="SM00422">
    <property type="entry name" value="HTH_MERR"/>
    <property type="match status" value="1"/>
</dbReference>
<evidence type="ECO:0000259" key="5">
    <source>
        <dbReference type="PROSITE" id="PS51332"/>
    </source>
</evidence>
<sequence>MNNIQGKYNIKAVSNLVGITTHTLRAWERRYGIIEPKRTESGHRLYTEEDVATLRWLKEQVEKGLHISKAVEILKEKQQAYSSQPAFVLIRQEADPLPSSQKEDTMSLIKVQQEHLIHALLSFNEADAHAILDRSMAIWQPDDVLHDIIIPVFIEIGDRWEKGEITVAHEHYASQLLNQRIQPFFRYTKINPTMPRVLTMAGPGEQHTIGITLFSLFLRQHGLDVYFLGADTPLDSVRQIVPELVPEIICISITLKENIPKLRQLIEDIHTAYPTIIFGVGGRAMESYSLPESLKPYYIGYTRNEWEKWLRRILENRA</sequence>
<dbReference type="InterPro" id="IPR000551">
    <property type="entry name" value="MerR-type_HTH_dom"/>
</dbReference>
<keyword evidence="7" id="KW-1185">Reference proteome</keyword>
<dbReference type="AlphaFoldDB" id="A0A511VG42"/>
<dbReference type="PROSITE" id="PS50937">
    <property type="entry name" value="HTH_MERR_2"/>
    <property type="match status" value="1"/>
</dbReference>
<dbReference type="CDD" id="cd01104">
    <property type="entry name" value="HTH_MlrA-CarA"/>
    <property type="match status" value="1"/>
</dbReference>
<proteinExistence type="predicted"/>
<keyword evidence="3" id="KW-0804">Transcription</keyword>
<evidence type="ECO:0000313" key="6">
    <source>
        <dbReference type="EMBL" id="GEN36533.1"/>
    </source>
</evidence>
<dbReference type="Pfam" id="PF13411">
    <property type="entry name" value="MerR_1"/>
    <property type="match status" value="1"/>
</dbReference>
<keyword evidence="2" id="KW-0238">DNA-binding</keyword>
<dbReference type="Gene3D" id="3.40.50.280">
    <property type="entry name" value="Cobalamin-binding domain"/>
    <property type="match status" value="1"/>
</dbReference>
<name>A0A511VG42_9BACL</name>
<feature type="domain" description="B12-binding" evidence="5">
    <location>
        <begin position="194"/>
        <end position="318"/>
    </location>
</feature>
<dbReference type="PROSITE" id="PS51332">
    <property type="entry name" value="B12_BINDING"/>
    <property type="match status" value="1"/>
</dbReference>
<protein>
    <submittedName>
        <fullName evidence="6">MerR family transcriptional regulator</fullName>
    </submittedName>
</protein>
<dbReference type="RefSeq" id="WP_170230387.1">
    <property type="nucleotide sequence ID" value="NZ_BJXX01000197.1"/>
</dbReference>
<dbReference type="InterPro" id="IPR036724">
    <property type="entry name" value="Cobalamin-bd_sf"/>
</dbReference>
<dbReference type="EMBL" id="BJXX01000197">
    <property type="protein sequence ID" value="GEN36533.1"/>
    <property type="molecule type" value="Genomic_DNA"/>
</dbReference>
<dbReference type="InterPro" id="IPR006158">
    <property type="entry name" value="Cobalamin-bd"/>
</dbReference>